<dbReference type="GO" id="GO:0071013">
    <property type="term" value="C:catalytic step 2 spliceosome"/>
    <property type="evidence" value="ECO:0007669"/>
    <property type="project" value="TreeGrafter"/>
</dbReference>
<dbReference type="Gene3D" id="1.25.40.10">
    <property type="entry name" value="Tetratricopeptide repeat domain"/>
    <property type="match status" value="1"/>
</dbReference>
<evidence type="ECO:0000313" key="5">
    <source>
        <dbReference type="EMBL" id="KAK4523758.1"/>
    </source>
</evidence>
<dbReference type="GO" id="GO:1902369">
    <property type="term" value="P:negative regulation of RNA catabolic process"/>
    <property type="evidence" value="ECO:0007669"/>
    <property type="project" value="TreeGrafter"/>
</dbReference>
<reference evidence="5 6" key="1">
    <citation type="submission" date="2022-07" db="EMBL/GenBank/DDBJ databases">
        <title>Genome-wide signatures of adaptation to extreme environments.</title>
        <authorList>
            <person name="Cho C.H."/>
            <person name="Yoon H.S."/>
        </authorList>
    </citation>
    <scope>NUCLEOTIDE SEQUENCE [LARGE SCALE GENOMIC DNA]</scope>
    <source>
        <strain evidence="5 6">108.79 E11</strain>
    </source>
</reference>
<sequence length="1010" mass="116795">MTEHSLFYVDSCGDKNNLLYESLYKADIPEYTKQGTWFQLDPSTGEVASRTLDNSIASYRFYDAKIQRQLRKQTAVRVFKDSCTTGVFQQFEPLSKATQDVGKIQETLISRTTRLNAELDNDPCNEHLWLQLLDLQDLYYDCGLLSKKNLLEKKCSILVKALEKIPNSEVLLLRYIGIMVGVCDNKTMLDLFARALQRSPKSLKLHILRMRFVLSSVDSFSLYTMENICRDAFECLNFVHGLYFLILFARILFQSGWNQKALGIFQAIVEFSCFRVNNLDDFPVDLHRIRKFGERNLFFLFWKSFSCRIGEKPRHNWTDWLVTFLRTVEKHYDQIGELEEDNEEDMSEESSVSSREELNSPAKLPSVEEEGEQEWMESGSSSSFVSEASSIDDKPEDEIEIMLTSHPVGKELKNWLLEEKSEMSKQNLQSCSIEYILQHEDDSLRNLFGNTAENICLPRDIAHFIPQDCDIDPCFCYHMLVELLSSLRGWPFLDSVTTLISCDLQNIQLKEETLSNSFSLSKPRDIELALYDMGMSLFHQLDKTWPHFRDILRFVGDWLLGSGYGYIMENSNLEENVPFTFVSNIYDSILFSKASIFHSSHLDEGDPCSLRIAEAFIFFQGIVGGFPKGKSVAKRLLKTCESFSLYTVFAELLLHLDMVEESNSIYNTCLGRLNDSTWREIDCCRPVLSFLFYLLNHVEQDWRTKKRVCQNVFRVFIGKFGSNEDALSLTETMMIKNKLQKLAMERLSLGWGTAEEMQHFSVFACQLVFEWLLSGLDRAREVLIGIENEMSLTSQRNEWNESVYVLVLMKLRQLLCLFSFLDWLYFGDSRVRNIRNNVEEALEKYPGNDLLLFMYSVLFRLYGSHSMESSFHVLFSRLLYKPNASALTVIAQIVAQGGSLEAETSPSVRYKTKSLLTRSLQEANLACSSFLWQRYLQLLHVEQETSGEFDPSLKKAFYRALTHIPYSKELILKALEFLSDNLSIREAKDIWSIAREKGILFTKTFPYEGD</sequence>
<dbReference type="EMBL" id="JANCYU010000020">
    <property type="protein sequence ID" value="KAK4523758.1"/>
    <property type="molecule type" value="Genomic_DNA"/>
</dbReference>
<protein>
    <submittedName>
        <fullName evidence="5">Uncharacterized protein</fullName>
    </submittedName>
</protein>
<evidence type="ECO:0000313" key="6">
    <source>
        <dbReference type="Proteomes" id="UP001300502"/>
    </source>
</evidence>
<dbReference type="AlphaFoldDB" id="A0AAV9I8S9"/>
<organism evidence="5 6">
    <name type="scientific">Galdieria yellowstonensis</name>
    <dbReference type="NCBI Taxonomy" id="3028027"/>
    <lineage>
        <taxon>Eukaryota</taxon>
        <taxon>Rhodophyta</taxon>
        <taxon>Bangiophyceae</taxon>
        <taxon>Galdieriales</taxon>
        <taxon>Galdieriaceae</taxon>
        <taxon>Galdieria</taxon>
    </lineage>
</organism>
<dbReference type="GO" id="GO:0031048">
    <property type="term" value="P:regulatory ncRNA-mediated heterochromatin formation"/>
    <property type="evidence" value="ECO:0007669"/>
    <property type="project" value="TreeGrafter"/>
</dbReference>
<feature type="compositionally biased region" description="Acidic residues" evidence="4">
    <location>
        <begin position="337"/>
        <end position="348"/>
    </location>
</feature>
<feature type="compositionally biased region" description="Low complexity" evidence="4">
    <location>
        <begin position="376"/>
        <end position="389"/>
    </location>
</feature>
<comment type="subcellular location">
    <subcellularLocation>
        <location evidence="1">Nucleus</location>
    </subcellularLocation>
</comment>
<evidence type="ECO:0000256" key="2">
    <source>
        <dbReference type="ARBA" id="ARBA00009265"/>
    </source>
</evidence>
<evidence type="ECO:0000256" key="4">
    <source>
        <dbReference type="SAM" id="MobiDB-lite"/>
    </source>
</evidence>
<dbReference type="PANTHER" id="PTHR13471">
    <property type="entry name" value="TETRATRICOPEPTIDE-LIKE HELICAL"/>
    <property type="match status" value="1"/>
</dbReference>
<dbReference type="PANTHER" id="PTHR13471:SF0">
    <property type="entry name" value="NUCLEAR EXOSOME REGULATOR NRDE2"/>
    <property type="match status" value="1"/>
</dbReference>
<accession>A0AAV9I8S9</accession>
<keyword evidence="3" id="KW-0539">Nucleus</keyword>
<dbReference type="Pfam" id="PF08424">
    <property type="entry name" value="NRDE-2"/>
    <property type="match status" value="1"/>
</dbReference>
<comment type="similarity">
    <text evidence="2">Belongs to the NRDE2 family.</text>
</comment>
<proteinExistence type="inferred from homology"/>
<name>A0AAV9I8S9_9RHOD</name>
<gene>
    <name evidence="5" type="ORF">GAYE_SCF00G1654</name>
</gene>
<evidence type="ECO:0000256" key="1">
    <source>
        <dbReference type="ARBA" id="ARBA00004123"/>
    </source>
</evidence>
<dbReference type="Proteomes" id="UP001300502">
    <property type="component" value="Unassembled WGS sequence"/>
</dbReference>
<dbReference type="InterPro" id="IPR011990">
    <property type="entry name" value="TPR-like_helical_dom_sf"/>
</dbReference>
<dbReference type="InterPro" id="IPR013633">
    <property type="entry name" value="NRDE-2"/>
</dbReference>
<comment type="caution">
    <text evidence="5">The sequence shown here is derived from an EMBL/GenBank/DDBJ whole genome shotgun (WGS) entry which is preliminary data.</text>
</comment>
<feature type="region of interest" description="Disordered" evidence="4">
    <location>
        <begin position="337"/>
        <end position="392"/>
    </location>
</feature>
<evidence type="ECO:0000256" key="3">
    <source>
        <dbReference type="ARBA" id="ARBA00023242"/>
    </source>
</evidence>
<keyword evidence="6" id="KW-1185">Reference proteome</keyword>